<feature type="domain" description="Alpha/beta hydrolase fold-3" evidence="3">
    <location>
        <begin position="29"/>
        <end position="167"/>
    </location>
</feature>
<evidence type="ECO:0000259" key="3">
    <source>
        <dbReference type="Pfam" id="PF07859"/>
    </source>
</evidence>
<dbReference type="InterPro" id="IPR050466">
    <property type="entry name" value="Carboxylest/Gibb_receptor"/>
</dbReference>
<dbReference type="InterPro" id="IPR033140">
    <property type="entry name" value="Lipase_GDXG_put_SER_AS"/>
</dbReference>
<dbReference type="EMBL" id="JANJYJ010000008">
    <property type="protein sequence ID" value="KAK3195734.1"/>
    <property type="molecule type" value="Genomic_DNA"/>
</dbReference>
<dbReference type="SUPFAM" id="SSF53474">
    <property type="entry name" value="alpha/beta-Hydrolases"/>
    <property type="match status" value="1"/>
</dbReference>
<dbReference type="InterPro" id="IPR029058">
    <property type="entry name" value="AB_hydrolase_fold"/>
</dbReference>
<organism evidence="4 5">
    <name type="scientific">Dipteronia sinensis</name>
    <dbReference type="NCBI Taxonomy" id="43782"/>
    <lineage>
        <taxon>Eukaryota</taxon>
        <taxon>Viridiplantae</taxon>
        <taxon>Streptophyta</taxon>
        <taxon>Embryophyta</taxon>
        <taxon>Tracheophyta</taxon>
        <taxon>Spermatophyta</taxon>
        <taxon>Magnoliopsida</taxon>
        <taxon>eudicotyledons</taxon>
        <taxon>Gunneridae</taxon>
        <taxon>Pentapetalae</taxon>
        <taxon>rosids</taxon>
        <taxon>malvids</taxon>
        <taxon>Sapindales</taxon>
        <taxon>Sapindaceae</taxon>
        <taxon>Hippocastanoideae</taxon>
        <taxon>Acereae</taxon>
        <taxon>Dipteronia</taxon>
    </lineage>
</organism>
<keyword evidence="5" id="KW-1185">Reference proteome</keyword>
<accession>A0AAD9ZZW0</accession>
<gene>
    <name evidence="4" type="ORF">Dsin_027044</name>
</gene>
<feature type="active site" evidence="2">
    <location>
        <position position="37"/>
    </location>
</feature>
<dbReference type="PROSITE" id="PS01174">
    <property type="entry name" value="LIPASE_GDXG_SER"/>
    <property type="match status" value="1"/>
</dbReference>
<evidence type="ECO:0000256" key="2">
    <source>
        <dbReference type="PROSITE-ProRule" id="PRU10038"/>
    </source>
</evidence>
<evidence type="ECO:0000313" key="5">
    <source>
        <dbReference type="Proteomes" id="UP001281410"/>
    </source>
</evidence>
<dbReference type="Pfam" id="PF07859">
    <property type="entry name" value="Abhydrolase_3"/>
    <property type="match status" value="1"/>
</dbReference>
<dbReference type="Gene3D" id="3.40.50.1820">
    <property type="entry name" value="alpha/beta hydrolase"/>
    <property type="match status" value="1"/>
</dbReference>
<reference evidence="4" key="1">
    <citation type="journal article" date="2023" name="Plant J.">
        <title>Genome sequences and population genomics provide insights into the demographic history, inbreeding, and mutation load of two 'living fossil' tree species of Dipteronia.</title>
        <authorList>
            <person name="Feng Y."/>
            <person name="Comes H.P."/>
            <person name="Chen J."/>
            <person name="Zhu S."/>
            <person name="Lu R."/>
            <person name="Zhang X."/>
            <person name="Li P."/>
            <person name="Qiu J."/>
            <person name="Olsen K.M."/>
            <person name="Qiu Y."/>
        </authorList>
    </citation>
    <scope>NUCLEOTIDE SEQUENCE</scope>
    <source>
        <strain evidence="4">NBL</strain>
    </source>
</reference>
<dbReference type="AlphaFoldDB" id="A0AAD9ZZW0"/>
<evidence type="ECO:0000313" key="4">
    <source>
        <dbReference type="EMBL" id="KAK3195734.1"/>
    </source>
</evidence>
<dbReference type="GO" id="GO:0016787">
    <property type="term" value="F:hydrolase activity"/>
    <property type="evidence" value="ECO:0007669"/>
    <property type="project" value="InterPro"/>
</dbReference>
<proteinExistence type="inferred from homology"/>
<evidence type="ECO:0000256" key="1">
    <source>
        <dbReference type="ARBA" id="ARBA00010515"/>
    </source>
</evidence>
<dbReference type="InterPro" id="IPR013094">
    <property type="entry name" value="AB_hydrolase_3"/>
</dbReference>
<dbReference type="PANTHER" id="PTHR23024">
    <property type="entry name" value="ARYLACETAMIDE DEACETYLASE"/>
    <property type="match status" value="1"/>
</dbReference>
<dbReference type="Proteomes" id="UP001281410">
    <property type="component" value="Unassembled WGS sequence"/>
</dbReference>
<protein>
    <recommendedName>
        <fullName evidence="3">Alpha/beta hydrolase fold-3 domain-containing protein</fullName>
    </recommendedName>
</protein>
<comment type="caution">
    <text evidence="4">The sequence shown here is derived from an EMBL/GenBank/DDBJ whole genome shotgun (WGS) entry which is preliminary data.</text>
</comment>
<name>A0AAD9ZZW0_9ROSI</name>
<sequence>MIHRLLSNGLPLISMKKALKIGSTTMLISRVFLAGDSAGANIAHRMAIKHGHEEKLEMLNVKGMILCHPYFSGSETVTGEIEGSGRISDARLWQMVCPNSGGVDDPWMNLGKDQNLGRVECKRVQVIVSEKDILRGRGWHYAQQLRESGWSGDLEVIDFNGEDHVFHLFKPTCVKAVAMLKRIVSFINLEG</sequence>
<comment type="similarity">
    <text evidence="1">Belongs to the 'GDXG' lipolytic enzyme family.</text>
</comment>
<dbReference type="PANTHER" id="PTHR23024:SF467">
    <property type="entry name" value="CARBOXYLESTERASE 12-RELATED"/>
    <property type="match status" value="1"/>
</dbReference>